<feature type="compositionally biased region" description="Low complexity" evidence="1">
    <location>
        <begin position="135"/>
        <end position="169"/>
    </location>
</feature>
<feature type="region of interest" description="Disordered" evidence="1">
    <location>
        <begin position="18"/>
        <end position="172"/>
    </location>
</feature>
<gene>
    <name evidence="2" type="ORF">THAPSDRAFT_bd923</name>
</gene>
<dbReference type="AlphaFoldDB" id="B8LEN0"/>
<dbReference type="Proteomes" id="UP000001449">
    <property type="component" value="Unassembled WGS sequence"/>
</dbReference>
<evidence type="ECO:0000256" key="1">
    <source>
        <dbReference type="SAM" id="MobiDB-lite"/>
    </source>
</evidence>
<dbReference type="HOGENOM" id="CLU_974833_0_0_1"/>
<dbReference type="GeneID" id="7446050"/>
<accession>B8LEN0</accession>
<dbReference type="PaxDb" id="35128-Thapsdraft923"/>
<keyword evidence="3" id="KW-1185">Reference proteome</keyword>
<organism evidence="2 3">
    <name type="scientific">Thalassiosira pseudonana</name>
    <name type="common">Marine diatom</name>
    <name type="synonym">Cyclotella nana</name>
    <dbReference type="NCBI Taxonomy" id="35128"/>
    <lineage>
        <taxon>Eukaryota</taxon>
        <taxon>Sar</taxon>
        <taxon>Stramenopiles</taxon>
        <taxon>Ochrophyta</taxon>
        <taxon>Bacillariophyta</taxon>
        <taxon>Coscinodiscophyceae</taxon>
        <taxon>Thalassiosirophycidae</taxon>
        <taxon>Thalassiosirales</taxon>
        <taxon>Thalassiosiraceae</taxon>
        <taxon>Thalassiosira</taxon>
    </lineage>
</organism>
<name>B8LEN0_THAPS</name>
<protein>
    <submittedName>
        <fullName evidence="2">Uncharacterized protein</fullName>
    </submittedName>
</protein>
<reference evidence="2 3" key="1">
    <citation type="journal article" date="2004" name="Science">
        <title>The genome of the diatom Thalassiosira pseudonana: ecology, evolution, and metabolism.</title>
        <authorList>
            <person name="Armbrust E.V."/>
            <person name="Berges J.A."/>
            <person name="Bowler C."/>
            <person name="Green B.R."/>
            <person name="Martinez D."/>
            <person name="Putnam N.H."/>
            <person name="Zhou S."/>
            <person name="Allen A.E."/>
            <person name="Apt K.E."/>
            <person name="Bechner M."/>
            <person name="Brzezinski M.A."/>
            <person name="Chaal B.K."/>
            <person name="Chiovitti A."/>
            <person name="Davis A.K."/>
            <person name="Demarest M.S."/>
            <person name="Detter J.C."/>
            <person name="Glavina T."/>
            <person name="Goodstein D."/>
            <person name="Hadi M.Z."/>
            <person name="Hellsten U."/>
            <person name="Hildebrand M."/>
            <person name="Jenkins B.D."/>
            <person name="Jurka J."/>
            <person name="Kapitonov V.V."/>
            <person name="Kroger N."/>
            <person name="Lau W.W."/>
            <person name="Lane T.W."/>
            <person name="Larimer F.W."/>
            <person name="Lippmeier J.C."/>
            <person name="Lucas S."/>
            <person name="Medina M."/>
            <person name="Montsant A."/>
            <person name="Obornik M."/>
            <person name="Parker M.S."/>
            <person name="Palenik B."/>
            <person name="Pazour G.J."/>
            <person name="Richardson P.M."/>
            <person name="Rynearson T.A."/>
            <person name="Saito M.A."/>
            <person name="Schwartz D.C."/>
            <person name="Thamatrakoln K."/>
            <person name="Valentin K."/>
            <person name="Vardi A."/>
            <person name="Wilkerson F.P."/>
            <person name="Rokhsar D.S."/>
        </authorList>
    </citation>
    <scope>NUCLEOTIDE SEQUENCE [LARGE SCALE GENOMIC DNA]</scope>
    <source>
        <strain evidence="2 3">CCMP1335</strain>
    </source>
</reference>
<evidence type="ECO:0000313" key="2">
    <source>
        <dbReference type="EMBL" id="EED86227.1"/>
    </source>
</evidence>
<evidence type="ECO:0000313" key="3">
    <source>
        <dbReference type="Proteomes" id="UP000001449"/>
    </source>
</evidence>
<sequence>MPTIHQVSLEFFRSKGYAIPQPQRSNGVKCRNDDDNDVGEEDVEMPLLAQPQSRSSAELDAASSPRQLSNDDDVICQPVNRDDNNDDEDMEDAKLPASRPRIPSMEAAASSSDVEFNVNEDDTNDDEDMEGAMMPASRSPSEEASASAPSTPQTLPNNTTPQPTINNNNDHSGKVMTNSPAPVLNATILNKLLTKEQLANLVTPTIRISETDATIWVNVNKTQHPAFELLVTEEVTPPLEGEEFAGEEEESTREVWFFGEDEEERWERVEECGGRSGKEEKEEEFF</sequence>
<feature type="compositionally biased region" description="Acidic residues" evidence="1">
    <location>
        <begin position="118"/>
        <end position="130"/>
    </location>
</feature>
<dbReference type="InParanoid" id="B8LEN0"/>
<proteinExistence type="predicted"/>
<dbReference type="KEGG" id="tps:THAPSDRAFT_bd923"/>
<dbReference type="EMBL" id="DS999444">
    <property type="protein sequence ID" value="EED86227.1"/>
    <property type="molecule type" value="Genomic_DNA"/>
</dbReference>
<feature type="compositionally biased region" description="Acidic residues" evidence="1">
    <location>
        <begin position="34"/>
        <end position="44"/>
    </location>
</feature>
<reference evidence="2 3" key="2">
    <citation type="journal article" date="2008" name="Nature">
        <title>The Phaeodactylum genome reveals the evolutionary history of diatom genomes.</title>
        <authorList>
            <person name="Bowler C."/>
            <person name="Allen A.E."/>
            <person name="Badger J.H."/>
            <person name="Grimwood J."/>
            <person name="Jabbari K."/>
            <person name="Kuo A."/>
            <person name="Maheswari U."/>
            <person name="Martens C."/>
            <person name="Maumus F."/>
            <person name="Otillar R.P."/>
            <person name="Rayko E."/>
            <person name="Salamov A."/>
            <person name="Vandepoele K."/>
            <person name="Beszteri B."/>
            <person name="Gruber A."/>
            <person name="Heijde M."/>
            <person name="Katinka M."/>
            <person name="Mock T."/>
            <person name="Valentin K."/>
            <person name="Verret F."/>
            <person name="Berges J.A."/>
            <person name="Brownlee C."/>
            <person name="Cadoret J.P."/>
            <person name="Chiovitti A."/>
            <person name="Choi C.J."/>
            <person name="Coesel S."/>
            <person name="De Martino A."/>
            <person name="Detter J.C."/>
            <person name="Durkin C."/>
            <person name="Falciatore A."/>
            <person name="Fournet J."/>
            <person name="Haruta M."/>
            <person name="Huysman M.J."/>
            <person name="Jenkins B.D."/>
            <person name="Jiroutova K."/>
            <person name="Jorgensen R.E."/>
            <person name="Joubert Y."/>
            <person name="Kaplan A."/>
            <person name="Kroger N."/>
            <person name="Kroth P.G."/>
            <person name="La Roche J."/>
            <person name="Lindquist E."/>
            <person name="Lommer M."/>
            <person name="Martin-Jezequel V."/>
            <person name="Lopez P.J."/>
            <person name="Lucas S."/>
            <person name="Mangogna M."/>
            <person name="McGinnis K."/>
            <person name="Medlin L.K."/>
            <person name="Montsant A."/>
            <person name="Oudot-Le Secq M.P."/>
            <person name="Napoli C."/>
            <person name="Obornik M."/>
            <person name="Parker M.S."/>
            <person name="Petit J.L."/>
            <person name="Porcel B.M."/>
            <person name="Poulsen N."/>
            <person name="Robison M."/>
            <person name="Rychlewski L."/>
            <person name="Rynearson T.A."/>
            <person name="Schmutz J."/>
            <person name="Shapiro H."/>
            <person name="Siaut M."/>
            <person name="Stanley M."/>
            <person name="Sussman M.R."/>
            <person name="Taylor A.R."/>
            <person name="Vardi A."/>
            <person name="von Dassow P."/>
            <person name="Vyverman W."/>
            <person name="Willis A."/>
            <person name="Wyrwicz L.S."/>
            <person name="Rokhsar D.S."/>
            <person name="Weissenbach J."/>
            <person name="Armbrust E.V."/>
            <person name="Green B.R."/>
            <person name="Van de Peer Y."/>
            <person name="Grigoriev I.V."/>
        </authorList>
    </citation>
    <scope>NUCLEOTIDE SEQUENCE [LARGE SCALE GENOMIC DNA]</scope>
    <source>
        <strain evidence="2 3">CCMP1335</strain>
    </source>
</reference>
<dbReference type="RefSeq" id="XP_002297488.1">
    <property type="nucleotide sequence ID" value="XM_002297452.1"/>
</dbReference>